<evidence type="ECO:0000259" key="6">
    <source>
        <dbReference type="Pfam" id="PF25000"/>
    </source>
</evidence>
<gene>
    <name evidence="7" type="primary">fxsT</name>
    <name evidence="7" type="ORF">SYV04_03020</name>
</gene>
<dbReference type="SUPFAM" id="SSF48452">
    <property type="entry name" value="TPR-like"/>
    <property type="match status" value="5"/>
</dbReference>
<dbReference type="InterPro" id="IPR000845">
    <property type="entry name" value="Nucleoside_phosphorylase_d"/>
</dbReference>
<dbReference type="InterPro" id="IPR019734">
    <property type="entry name" value="TPR_rpt"/>
</dbReference>
<feature type="repeat" description="TPR" evidence="3">
    <location>
        <begin position="875"/>
        <end position="908"/>
    </location>
</feature>
<dbReference type="InterPro" id="IPR002182">
    <property type="entry name" value="NB-ARC"/>
</dbReference>
<keyword evidence="1" id="KW-0677">Repeat</keyword>
<evidence type="ECO:0000259" key="5">
    <source>
        <dbReference type="Pfam" id="PF01048"/>
    </source>
</evidence>
<feature type="repeat" description="TPR" evidence="3">
    <location>
        <begin position="1413"/>
        <end position="1446"/>
    </location>
</feature>
<dbReference type="SUPFAM" id="SSF52540">
    <property type="entry name" value="P-loop containing nucleoside triphosphate hydrolases"/>
    <property type="match status" value="1"/>
</dbReference>
<dbReference type="InterPro" id="IPR035994">
    <property type="entry name" value="Nucleoside_phosphorylase_sf"/>
</dbReference>
<dbReference type="Gene3D" id="3.40.50.300">
    <property type="entry name" value="P-loop containing nucleotide triphosphate hydrolases"/>
    <property type="match status" value="1"/>
</dbReference>
<evidence type="ECO:0000313" key="7">
    <source>
        <dbReference type="EMBL" id="MDY7225332.1"/>
    </source>
</evidence>
<dbReference type="InterPro" id="IPR011990">
    <property type="entry name" value="TPR-like_helical_dom_sf"/>
</dbReference>
<feature type="repeat" description="TPR" evidence="3">
    <location>
        <begin position="959"/>
        <end position="992"/>
    </location>
</feature>
<dbReference type="NCBIfam" id="NF040586">
    <property type="entry name" value="FxSxx_TPR"/>
    <property type="match status" value="1"/>
</dbReference>
<dbReference type="Pfam" id="PF00931">
    <property type="entry name" value="NB-ARC"/>
    <property type="match status" value="1"/>
</dbReference>
<evidence type="ECO:0000256" key="1">
    <source>
        <dbReference type="ARBA" id="ARBA00022737"/>
    </source>
</evidence>
<feature type="domain" description="DUF7779" evidence="6">
    <location>
        <begin position="528"/>
        <end position="610"/>
    </location>
</feature>
<keyword evidence="2 3" id="KW-0802">TPR repeat</keyword>
<name>A0ABU5GVW4_9BACT</name>
<reference evidence="7 8" key="1">
    <citation type="submission" date="2023-12" db="EMBL/GenBank/DDBJ databases">
        <title>the genome sequence of Hyalangium sp. s54d21.</title>
        <authorList>
            <person name="Zhang X."/>
        </authorList>
    </citation>
    <scope>NUCLEOTIDE SEQUENCE [LARGE SCALE GENOMIC DNA]</scope>
    <source>
        <strain evidence="8">s54d21</strain>
    </source>
</reference>
<keyword evidence="8" id="KW-1185">Reference proteome</keyword>
<dbReference type="EMBL" id="JAXIVS010000001">
    <property type="protein sequence ID" value="MDY7225332.1"/>
    <property type="molecule type" value="Genomic_DNA"/>
</dbReference>
<feature type="domain" description="Nucleoside phosphorylase" evidence="5">
    <location>
        <begin position="14"/>
        <end position="255"/>
    </location>
</feature>
<dbReference type="Pfam" id="PF13374">
    <property type="entry name" value="TPR_10"/>
    <property type="match status" value="3"/>
</dbReference>
<dbReference type="SMART" id="SM00028">
    <property type="entry name" value="TPR"/>
    <property type="match status" value="20"/>
</dbReference>
<dbReference type="InterPro" id="IPR027417">
    <property type="entry name" value="P-loop_NTPase"/>
</dbReference>
<sequence length="1682" mass="186449">MRIDGDPRPPPYRAVILTALPLEFQAVRAHLRECQEEAHPEGTIYERGRFSGGSGLWEVLLVEVGAGNLRAASETERALEYFSPHVALFVGVAGGLKDVSLGDVVFATKVYGYESGKSRTAFEPRPDVGESSYLLEQRARANARKGDWLRRIIGPASARVPRTLAGPIAAGEKVLAETRSELYQFLRAQYGDALAVEMEGRGFLVATRARRRVEALVIRGISDCIDAKAEADASGSQELAARHASAFAFELLSRFTPSIAELLLPEPRTEEHGVIWSVPYPRNPNFTGRQSLLQEVREHFLAAPARPQPLALHGLGGVGKTQLALEYACRQALDERHYTHVLWVRADDPAVLATSYAALSETLELPEKSAPEQRQKIVAVQQWLQRHEGWLLIIDNAEQPGALASYLPPAVKGHVLITSRNPAWGRLARAALVDVLGRAEAVEFLRKRTGQDDPPAAMHLTGALGGLPLALEQAAAYIEQTGKSLTDYLRLFKQRHQELLIRPGAPPDYPHTVAATWSLSFEQVHAQEPAGAALLSLCSFLAPTPIPIALLAAGASLLPESLAPVVTDEVRRDEVIGTLRRYSLVQVHQHYLLFHRLVQVVMRERLEEEQARWARTALGLIHRFFIFDTYDLRTWSQCSVLLPHAMEVAGQAGELETGLELLPGLLAHVGSFWQLQAEYEMASHVLDWGLEVLAESPAPQAAQETHLRHRRGMVALQLGSIDGAQEHLEHALKLVQEAPQEEERQAATTILFCDMAALDMKRGQYAEARAHAERALALAESTVPGNHPLIGQVASILGSVLQRQACFDQARTQAERALSISQENFGLLHPKTAEDLYHLAEVLEELGGYGEARARFEQALEISRKLYGLEHPIIANILRGLAGLHRRLGDLQQALTCCENALRIDEQRLGPAHHIVGVDLNDLAGVLQDQGDLVNARAYLERALILDEQTFGPMHPEVATALDNLGRVQQEQGEREAARASFERALTIHEQTHGPEHPNVARVLNNLGVLLTEMKDFPMAMRHLERALAMDERFYGPSHHEVALDLSNLASALIMQGDKNQGGALLQRALSIYDAHNELPASEVLTCVILMGKVLFQRREWAEARSYLERALQLQKQLKSDVQQRIAVLLTLGDCLRHLESYPQAVSCLEQARALLAETRDAALLCSLLTSLGACYRELDQSQQARASLEAALPLAEEAGNEALLSHARFELGRLTRQEREWQRARTLLDQVWDHREEVELERPDLVLNELGLVLEGMENLSGARARFEEALRAGETLRGPESQAVAVYAANLGRVLLNLRDLPAAHLQLERARAIWERLRGASSLAVAEVLQLLAQMRFSSGQLPEAEADAKRALSIYSAQEAPPAQKLTETLIVLGGIHWRAGALQEAQASMERALSLQESEPELGEGHLFSALFMLGDIFEKQKDLPRAKDVFVRALKLGATQPNVDPLSLCKINRRLGDLYKLEGELRRAHACYESAVSLHPSLRSAAPLSLTEDYMKLANACRLLEVPPTSALRHVEHALLILERMPPEEREAPQARVAELQANMLRGEILLKLQRWPEARTFFEKALESSRLDVLPLDHLCNLHQNLASSLMNMGMHKRAMLHFERALPLAAKAHGTEHPEYAVVVANIGYCLLEMGKGREAIKKLKRALAIFEQHEGPEHPQAPLIRQDLAELKR</sequence>
<dbReference type="Proteomes" id="UP001291309">
    <property type="component" value="Unassembled WGS sequence"/>
</dbReference>
<dbReference type="Pfam" id="PF25000">
    <property type="entry name" value="DUF7779"/>
    <property type="match status" value="1"/>
</dbReference>
<evidence type="ECO:0000256" key="2">
    <source>
        <dbReference type="ARBA" id="ARBA00022803"/>
    </source>
</evidence>
<dbReference type="CDD" id="cd09008">
    <property type="entry name" value="MTAN"/>
    <property type="match status" value="1"/>
</dbReference>
<dbReference type="RefSeq" id="WP_321544043.1">
    <property type="nucleotide sequence ID" value="NZ_JAXIVS010000001.1"/>
</dbReference>
<dbReference type="Pfam" id="PF13424">
    <property type="entry name" value="TPR_12"/>
    <property type="match status" value="5"/>
</dbReference>
<feature type="repeat" description="TPR" evidence="3">
    <location>
        <begin position="1001"/>
        <end position="1034"/>
    </location>
</feature>
<dbReference type="SUPFAM" id="SSF53167">
    <property type="entry name" value="Purine and uridine phosphorylases"/>
    <property type="match status" value="1"/>
</dbReference>
<feature type="domain" description="NB-ARC" evidence="4">
    <location>
        <begin position="294"/>
        <end position="424"/>
    </location>
</feature>
<organism evidence="7 8">
    <name type="scientific">Hyalangium rubrum</name>
    <dbReference type="NCBI Taxonomy" id="3103134"/>
    <lineage>
        <taxon>Bacteria</taxon>
        <taxon>Pseudomonadati</taxon>
        <taxon>Myxococcota</taxon>
        <taxon>Myxococcia</taxon>
        <taxon>Myxococcales</taxon>
        <taxon>Cystobacterineae</taxon>
        <taxon>Archangiaceae</taxon>
        <taxon>Hyalangium</taxon>
    </lineage>
</organism>
<comment type="caution">
    <text evidence="7">The sequence shown here is derived from an EMBL/GenBank/DDBJ whole genome shotgun (WGS) entry which is preliminary data.</text>
</comment>
<dbReference type="Pfam" id="PF01048">
    <property type="entry name" value="PNP_UDP_1"/>
    <property type="match status" value="1"/>
</dbReference>
<dbReference type="Gene3D" id="3.40.50.1580">
    <property type="entry name" value="Nucleoside phosphorylase domain"/>
    <property type="match status" value="1"/>
</dbReference>
<dbReference type="PROSITE" id="PS50005">
    <property type="entry name" value="TPR"/>
    <property type="match status" value="5"/>
</dbReference>
<feature type="repeat" description="TPR" evidence="3">
    <location>
        <begin position="1455"/>
        <end position="1488"/>
    </location>
</feature>
<proteinExistence type="predicted"/>
<dbReference type="PANTHER" id="PTHR45641:SF19">
    <property type="entry name" value="NEPHROCYSTIN-3"/>
    <property type="match status" value="1"/>
</dbReference>
<protein>
    <submittedName>
        <fullName evidence="7">FxSxx-COOH system tetratricopeptide repeat protein</fullName>
    </submittedName>
</protein>
<evidence type="ECO:0000313" key="8">
    <source>
        <dbReference type="Proteomes" id="UP001291309"/>
    </source>
</evidence>
<dbReference type="Gene3D" id="1.25.40.10">
    <property type="entry name" value="Tetratricopeptide repeat domain"/>
    <property type="match status" value="7"/>
</dbReference>
<dbReference type="InterPro" id="IPR056681">
    <property type="entry name" value="DUF7779"/>
</dbReference>
<accession>A0ABU5GVW4</accession>
<evidence type="ECO:0000259" key="4">
    <source>
        <dbReference type="Pfam" id="PF00931"/>
    </source>
</evidence>
<evidence type="ECO:0000256" key="3">
    <source>
        <dbReference type="PROSITE-ProRule" id="PRU00339"/>
    </source>
</evidence>
<dbReference type="PANTHER" id="PTHR45641">
    <property type="entry name" value="TETRATRICOPEPTIDE REPEAT PROTEIN (AFU_ORTHOLOGUE AFUA_6G03870)"/>
    <property type="match status" value="1"/>
</dbReference>